<dbReference type="Proteomes" id="UP001515480">
    <property type="component" value="Unassembled WGS sequence"/>
</dbReference>
<accession>A0AB34KDE6</accession>
<dbReference type="InterPro" id="IPR006680">
    <property type="entry name" value="Amidohydro-rel"/>
</dbReference>
<dbReference type="Gene3D" id="2.30.40.10">
    <property type="entry name" value="Urease, subunit C, domain 1"/>
    <property type="match status" value="1"/>
</dbReference>
<reference evidence="3 4" key="1">
    <citation type="journal article" date="2024" name="Science">
        <title>Giant polyketide synthase enzymes in the biosynthesis of giant marine polyether toxins.</title>
        <authorList>
            <person name="Fallon T.R."/>
            <person name="Shende V.V."/>
            <person name="Wierzbicki I.H."/>
            <person name="Pendleton A.L."/>
            <person name="Watervoot N.F."/>
            <person name="Auber R.P."/>
            <person name="Gonzalez D.J."/>
            <person name="Wisecaver J.H."/>
            <person name="Moore B.S."/>
        </authorList>
    </citation>
    <scope>NUCLEOTIDE SEQUENCE [LARGE SCALE GENOMIC DNA]</scope>
    <source>
        <strain evidence="3 4">12B1</strain>
    </source>
</reference>
<feature type="domain" description="Amidohydrolase-related" evidence="2">
    <location>
        <begin position="358"/>
        <end position="414"/>
    </location>
</feature>
<evidence type="ECO:0000313" key="4">
    <source>
        <dbReference type="Proteomes" id="UP001515480"/>
    </source>
</evidence>
<comment type="caution">
    <text evidence="3">The sequence shown here is derived from an EMBL/GenBank/DDBJ whole genome shotgun (WGS) entry which is preliminary data.</text>
</comment>
<sequence length="430" mass="45709">MAAVWQQCSRQKLSEPLPVHTARSGRSLLVQFYHAKLVTERGLVEGELWMQHGVIVDPQERFWQRDSTAADRRIDCKGMLLAPGFIDVHLRGACGVDFTALGAAETPVEAAQRAVARVCQQLPAYGVTSFCPTVGPSDPASYRRLHSLLRPSQSEAAATLVGVHLDGPFLSGAYPNPSHDHARIRASLAGDSLATCYGPMLDDPDTTAAIVTLAPELDGGLGAVRALHAAGVVVGIGRTAANLAECEQAVMAGATLVTDMFSCMQPFHHRDPGPVGLLATDLETPRSIFYSLALDKGHAHQNTVNLAYCTNPEGLLVTSAGIAYPKEEGHHCTDRDAEADAEGALVAGVRALCNVTVNARGEGGDPSSALLCASHHPARLLGLANKGNLHPGSDADIVLLSEDLQVRATFVGGVLAWQHKEMNGAFWYYH</sequence>
<dbReference type="GO" id="GO:0006046">
    <property type="term" value="P:N-acetylglucosamine catabolic process"/>
    <property type="evidence" value="ECO:0007669"/>
    <property type="project" value="TreeGrafter"/>
</dbReference>
<evidence type="ECO:0000256" key="1">
    <source>
        <dbReference type="ARBA" id="ARBA00022801"/>
    </source>
</evidence>
<dbReference type="GO" id="GO:0008448">
    <property type="term" value="F:N-acetylglucosamine-6-phosphate deacetylase activity"/>
    <property type="evidence" value="ECO:0007669"/>
    <property type="project" value="TreeGrafter"/>
</dbReference>
<dbReference type="EMBL" id="JBGBPQ010000001">
    <property type="protein sequence ID" value="KAL1530455.1"/>
    <property type="molecule type" value="Genomic_DNA"/>
</dbReference>
<dbReference type="PANTHER" id="PTHR11113:SF14">
    <property type="entry name" value="N-ACETYLGLUCOSAMINE-6-PHOSPHATE DEACETYLASE"/>
    <property type="match status" value="1"/>
</dbReference>
<dbReference type="SUPFAM" id="SSF51556">
    <property type="entry name" value="Metallo-dependent hydrolases"/>
    <property type="match status" value="1"/>
</dbReference>
<dbReference type="SUPFAM" id="SSF51338">
    <property type="entry name" value="Composite domain of metallo-dependent hydrolases"/>
    <property type="match status" value="1"/>
</dbReference>
<dbReference type="Gene3D" id="3.20.20.140">
    <property type="entry name" value="Metal-dependent hydrolases"/>
    <property type="match status" value="1"/>
</dbReference>
<proteinExistence type="predicted"/>
<dbReference type="AlphaFoldDB" id="A0AB34KDE6"/>
<evidence type="ECO:0000259" key="2">
    <source>
        <dbReference type="Pfam" id="PF01979"/>
    </source>
</evidence>
<keyword evidence="4" id="KW-1185">Reference proteome</keyword>
<dbReference type="InterPro" id="IPR011059">
    <property type="entry name" value="Metal-dep_hydrolase_composite"/>
</dbReference>
<name>A0AB34KDE6_PRYPA</name>
<gene>
    <name evidence="3" type="ORF">AB1Y20_001357</name>
</gene>
<evidence type="ECO:0000313" key="3">
    <source>
        <dbReference type="EMBL" id="KAL1530455.1"/>
    </source>
</evidence>
<protein>
    <recommendedName>
        <fullName evidence="2">Amidohydrolase-related domain-containing protein</fullName>
    </recommendedName>
</protein>
<dbReference type="PANTHER" id="PTHR11113">
    <property type="entry name" value="N-ACETYLGLUCOSAMINE-6-PHOSPHATE DEACETYLASE"/>
    <property type="match status" value="1"/>
</dbReference>
<organism evidence="3 4">
    <name type="scientific">Prymnesium parvum</name>
    <name type="common">Toxic golden alga</name>
    <dbReference type="NCBI Taxonomy" id="97485"/>
    <lineage>
        <taxon>Eukaryota</taxon>
        <taxon>Haptista</taxon>
        <taxon>Haptophyta</taxon>
        <taxon>Prymnesiophyceae</taxon>
        <taxon>Prymnesiales</taxon>
        <taxon>Prymnesiaceae</taxon>
        <taxon>Prymnesium</taxon>
    </lineage>
</organism>
<dbReference type="Pfam" id="PF01979">
    <property type="entry name" value="Amidohydro_1"/>
    <property type="match status" value="1"/>
</dbReference>
<dbReference type="InterPro" id="IPR032466">
    <property type="entry name" value="Metal_Hydrolase"/>
</dbReference>
<keyword evidence="1" id="KW-0378">Hydrolase</keyword>